<proteinExistence type="predicted"/>
<dbReference type="Proteomes" id="UP000745764">
    <property type="component" value="Unassembled WGS sequence"/>
</dbReference>
<gene>
    <name evidence="1" type="ORF">AWRI4620_LOCUS9157</name>
</gene>
<name>A0A9N8KYJ6_9PEZI</name>
<dbReference type="Pfam" id="PF13424">
    <property type="entry name" value="TPR_12"/>
    <property type="match status" value="1"/>
</dbReference>
<accession>A0A9N8KYJ6</accession>
<dbReference type="SUPFAM" id="SSF48452">
    <property type="entry name" value="TPR-like"/>
    <property type="match status" value="1"/>
</dbReference>
<dbReference type="InterPro" id="IPR011990">
    <property type="entry name" value="TPR-like_helical_dom_sf"/>
</dbReference>
<dbReference type="Gene3D" id="1.25.40.10">
    <property type="entry name" value="Tetratricopeptide repeat domain"/>
    <property type="match status" value="1"/>
</dbReference>
<dbReference type="EMBL" id="CAINUL010000018">
    <property type="protein sequence ID" value="CAD0114902.1"/>
    <property type="molecule type" value="Genomic_DNA"/>
</dbReference>
<sequence>MVTNDLSTFWESIPSNLRNAIEQAVPAHILEERLSIFTNPMTLTYIYAQLEDLLQDMVAAETRPAQPSDNGTSTHQVDPRISALFPLAMLQTEMKHYAAAEKSWRGLLYISPPLGLDLAAMSNLIDVLNLQHKYAKAEILSKRLMPLLQAELGDNSPQYLGVMRKLMESLTGQGKKDEARQVYQRNMELVGTISDSNIKKDEVDALQEMITKINASGDLVSSFLRATGWT</sequence>
<dbReference type="OrthoDB" id="626167at2759"/>
<comment type="caution">
    <text evidence="1">The sequence shown here is derived from an EMBL/GenBank/DDBJ whole genome shotgun (WGS) entry which is preliminary data.</text>
</comment>
<evidence type="ECO:0000313" key="1">
    <source>
        <dbReference type="EMBL" id="CAD0114902.1"/>
    </source>
</evidence>
<keyword evidence="2" id="KW-1185">Reference proteome</keyword>
<reference evidence="1" key="1">
    <citation type="submission" date="2020-06" db="EMBL/GenBank/DDBJ databases">
        <authorList>
            <person name="Onetto C."/>
        </authorList>
    </citation>
    <scope>NUCLEOTIDE SEQUENCE</scope>
</reference>
<organism evidence="1 2">
    <name type="scientific">Aureobasidium uvarum</name>
    <dbReference type="NCBI Taxonomy" id="2773716"/>
    <lineage>
        <taxon>Eukaryota</taxon>
        <taxon>Fungi</taxon>
        <taxon>Dikarya</taxon>
        <taxon>Ascomycota</taxon>
        <taxon>Pezizomycotina</taxon>
        <taxon>Dothideomycetes</taxon>
        <taxon>Dothideomycetidae</taxon>
        <taxon>Dothideales</taxon>
        <taxon>Saccotheciaceae</taxon>
        <taxon>Aureobasidium</taxon>
    </lineage>
</organism>
<dbReference type="AlphaFoldDB" id="A0A9N8KYJ6"/>
<evidence type="ECO:0000313" key="2">
    <source>
        <dbReference type="Proteomes" id="UP000745764"/>
    </source>
</evidence>
<protein>
    <submittedName>
        <fullName evidence="1">Uncharacterized protein</fullName>
    </submittedName>
</protein>